<feature type="region of interest" description="Disordered" evidence="1">
    <location>
        <begin position="399"/>
        <end position="463"/>
    </location>
</feature>
<reference evidence="2" key="1">
    <citation type="submission" date="2023-06" db="EMBL/GenBank/DDBJ databases">
        <title>Conoideocrella luteorostrata (Hypocreales: Clavicipitaceae), a potential biocontrol fungus for elongate hemlock scale in United States Christmas tree production areas.</title>
        <authorList>
            <person name="Barrett H."/>
            <person name="Lovett B."/>
            <person name="Macias A.M."/>
            <person name="Stajich J.E."/>
            <person name="Kasson M.T."/>
        </authorList>
    </citation>
    <scope>NUCLEOTIDE SEQUENCE</scope>
    <source>
        <strain evidence="2">ARSEF 14590</strain>
    </source>
</reference>
<feature type="compositionally biased region" description="Basic residues" evidence="1">
    <location>
        <begin position="365"/>
        <end position="378"/>
    </location>
</feature>
<name>A0AAJ0CQD0_9HYPO</name>
<evidence type="ECO:0000256" key="1">
    <source>
        <dbReference type="SAM" id="MobiDB-lite"/>
    </source>
</evidence>
<feature type="compositionally biased region" description="Polar residues" evidence="1">
    <location>
        <begin position="334"/>
        <end position="344"/>
    </location>
</feature>
<feature type="compositionally biased region" description="Basic residues" evidence="1">
    <location>
        <begin position="570"/>
        <end position="581"/>
    </location>
</feature>
<feature type="compositionally biased region" description="Low complexity" evidence="1">
    <location>
        <begin position="218"/>
        <end position="229"/>
    </location>
</feature>
<feature type="region of interest" description="Disordered" evidence="1">
    <location>
        <begin position="500"/>
        <end position="581"/>
    </location>
</feature>
<feature type="compositionally biased region" description="Polar residues" evidence="1">
    <location>
        <begin position="408"/>
        <end position="425"/>
    </location>
</feature>
<evidence type="ECO:0000313" key="3">
    <source>
        <dbReference type="Proteomes" id="UP001251528"/>
    </source>
</evidence>
<feature type="compositionally biased region" description="Polar residues" evidence="1">
    <location>
        <begin position="208"/>
        <end position="217"/>
    </location>
</feature>
<accession>A0AAJ0CQD0</accession>
<dbReference type="Proteomes" id="UP001251528">
    <property type="component" value="Unassembled WGS sequence"/>
</dbReference>
<proteinExistence type="predicted"/>
<dbReference type="AlphaFoldDB" id="A0AAJ0CQD0"/>
<protein>
    <submittedName>
        <fullName evidence="2">Uncharacterized protein</fullName>
    </submittedName>
</protein>
<keyword evidence="3" id="KW-1185">Reference proteome</keyword>
<feature type="compositionally biased region" description="Polar residues" evidence="1">
    <location>
        <begin position="74"/>
        <end position="90"/>
    </location>
</feature>
<dbReference type="EMBL" id="JASWJB010000079">
    <property type="protein sequence ID" value="KAK2600221.1"/>
    <property type="molecule type" value="Genomic_DNA"/>
</dbReference>
<comment type="caution">
    <text evidence="2">The sequence shown here is derived from an EMBL/GenBank/DDBJ whole genome shotgun (WGS) entry which is preliminary data.</text>
</comment>
<feature type="region of interest" description="Disordered" evidence="1">
    <location>
        <begin position="31"/>
        <end position="125"/>
    </location>
</feature>
<feature type="region of interest" description="Disordered" evidence="1">
    <location>
        <begin position="208"/>
        <end position="240"/>
    </location>
</feature>
<organism evidence="2 3">
    <name type="scientific">Conoideocrella luteorostrata</name>
    <dbReference type="NCBI Taxonomy" id="1105319"/>
    <lineage>
        <taxon>Eukaryota</taxon>
        <taxon>Fungi</taxon>
        <taxon>Dikarya</taxon>
        <taxon>Ascomycota</taxon>
        <taxon>Pezizomycotina</taxon>
        <taxon>Sordariomycetes</taxon>
        <taxon>Hypocreomycetidae</taxon>
        <taxon>Hypocreales</taxon>
        <taxon>Clavicipitaceae</taxon>
        <taxon>Conoideocrella</taxon>
    </lineage>
</organism>
<feature type="compositionally biased region" description="Basic residues" evidence="1">
    <location>
        <begin position="313"/>
        <end position="324"/>
    </location>
</feature>
<evidence type="ECO:0000313" key="2">
    <source>
        <dbReference type="EMBL" id="KAK2600221.1"/>
    </source>
</evidence>
<sequence length="726" mass="81214">MAPLASIPEANTSLRSTFDTHRPRSRVVFLTSRPGRNRCPRKLVSKKRPRSPEDNTPHFQTTSKGKQRLKSNRDTSSGATGESSAWTKSSFDAPLDIPDQLRKSESPFDLDAFPQPPSTNIDMYPDRDARNIATHSLVRGGAPKPPLALAQRRLLVPVQREPATIRRSLRDAATDLLHPSKRQSVDSVLMTAVSRSIAQQLRLVSNTAQWSGNSSQPRSSPMDSRSCSSSRRRSLNRFTRDLETYAERTSAKGKIVRDTSTPPTDAATLHTVTELLPYRQQVRAAGLAVTSKEQTNKVPRYLKEFRPGLPLRKLPRQGHRPKKHTQLDGYEDSGPSQSTHTEISFTEPKKMDEFRYALIDEAPTRKNKKGSRRKRPSRRCLPCFPKADDFTTDTEWAHFKAPSAKPTKASQKQPPRGSKGNQPIKSQPAMAGAQGLPSSVSQSPHQKYVTQEPQRTTNDGRLCEWDRPNFITTGRRHSMTMPKFDAQSVDCYIKHRQRPGRDGLAEAGKVSLAKSDHEQQHSTNSAACPRRPDAPPMANTQVGLPKKPFVAQQRGPQDTLLGTQVDGHRGSRPRRPLRPRSTRIKSIPVTQYDPHHIGICCPKSRGVPAKLTARPNIPKRTSSIKGITSSTEIDYNDRELSDRDVLRGLHVAAAAACNEEIDAFVRNRTGLRIRRFLADLMVLETLTAVRAGEDGQQHARRRRAEMRKLKQQVRRSREIALTGGLI</sequence>
<gene>
    <name evidence="2" type="ORF">QQS21_005017</name>
</gene>
<feature type="region of interest" description="Disordered" evidence="1">
    <location>
        <begin position="310"/>
        <end position="384"/>
    </location>
</feature>
<feature type="compositionally biased region" description="Basic residues" evidence="1">
    <location>
        <begin position="35"/>
        <end position="49"/>
    </location>
</feature>
<feature type="compositionally biased region" description="Polar residues" evidence="1">
    <location>
        <begin position="436"/>
        <end position="459"/>
    </location>
</feature>